<dbReference type="AlphaFoldDB" id="A0A1S9RZ12"/>
<dbReference type="InterPro" id="IPR012338">
    <property type="entry name" value="Beta-lactam/transpept-like"/>
</dbReference>
<dbReference type="EMBL" id="LJBN01000068">
    <property type="protein sequence ID" value="OOQ90520.1"/>
    <property type="molecule type" value="Genomic_DNA"/>
</dbReference>
<organism evidence="4 5">
    <name type="scientific">Penicillium brasilianum</name>
    <dbReference type="NCBI Taxonomy" id="104259"/>
    <lineage>
        <taxon>Eukaryota</taxon>
        <taxon>Fungi</taxon>
        <taxon>Dikarya</taxon>
        <taxon>Ascomycota</taxon>
        <taxon>Pezizomycotina</taxon>
        <taxon>Eurotiomycetes</taxon>
        <taxon>Eurotiomycetidae</taxon>
        <taxon>Eurotiales</taxon>
        <taxon>Aspergillaceae</taxon>
        <taxon>Penicillium</taxon>
    </lineage>
</organism>
<evidence type="ECO:0000259" key="2">
    <source>
        <dbReference type="Pfam" id="PF00144"/>
    </source>
</evidence>
<comment type="similarity">
    <text evidence="1">Belongs to the peptidase S12 family.</text>
</comment>
<reference evidence="5" key="1">
    <citation type="submission" date="2015-09" db="EMBL/GenBank/DDBJ databases">
        <authorList>
            <person name="Fill T.P."/>
            <person name="Baretta J.F."/>
            <person name="de Almeida L.G."/>
            <person name="Rocha M."/>
            <person name="de Souza D.H."/>
            <person name="Malavazi I."/>
            <person name="Cerdeira L.T."/>
            <person name="Hong H."/>
            <person name="Samborskyy M."/>
            <person name="de Vasconcelos A.T."/>
            <person name="Leadlay P."/>
            <person name="Rodrigues-Filho E."/>
        </authorList>
    </citation>
    <scope>NUCLEOTIDE SEQUENCE [LARGE SCALE GENOMIC DNA]</scope>
    <source>
        <strain evidence="5">LaBioMMi 136</strain>
    </source>
</reference>
<dbReference type="SUPFAM" id="SSF56601">
    <property type="entry name" value="beta-lactamase/transpeptidase-like"/>
    <property type="match status" value="1"/>
</dbReference>
<dbReference type="Proteomes" id="UP000190744">
    <property type="component" value="Unassembled WGS sequence"/>
</dbReference>
<feature type="domain" description="Beta-lactamase-related" evidence="2">
    <location>
        <begin position="28"/>
        <end position="375"/>
    </location>
</feature>
<dbReference type="InterPro" id="IPR001466">
    <property type="entry name" value="Beta-lactam-related"/>
</dbReference>
<evidence type="ECO:0000313" key="4">
    <source>
        <dbReference type="EMBL" id="OOQ90520.1"/>
    </source>
</evidence>
<gene>
    <name evidence="4" type="ORF">PEBR_04309</name>
</gene>
<dbReference type="PANTHER" id="PTHR46825:SF9">
    <property type="entry name" value="BETA-LACTAMASE-RELATED DOMAIN-CONTAINING PROTEIN"/>
    <property type="match status" value="1"/>
</dbReference>
<evidence type="ECO:0000256" key="1">
    <source>
        <dbReference type="ARBA" id="ARBA00038215"/>
    </source>
</evidence>
<evidence type="ECO:0000259" key="3">
    <source>
        <dbReference type="Pfam" id="PF11954"/>
    </source>
</evidence>
<dbReference type="Gene3D" id="3.40.710.10">
    <property type="entry name" value="DD-peptidase/beta-lactamase superfamily"/>
    <property type="match status" value="1"/>
</dbReference>
<name>A0A1S9RZ12_PENBI</name>
<protein>
    <submittedName>
        <fullName evidence="4">Putative penicillin-binding protein</fullName>
    </submittedName>
</protein>
<proteinExistence type="inferred from homology"/>
<comment type="caution">
    <text evidence="4">The sequence shown here is derived from an EMBL/GenBank/DDBJ whole genome shotgun (WGS) entry which is preliminary data.</text>
</comment>
<sequence length="559" mass="63160">MSLAGMASNLSSANASEKGYYASKGLSEFVSTLLESWHVPGISIAVVDGDDFLTEALIHDAMTQGHGTAELPSTPFSADTLSYAGSTTKAHVAALLALLIASNRYKDDRDQPLSWKTPICSLIRADFVLQDEWATNHITLEDALCHRTGLAKHDNAYPRYIRPEGFGGPQRLITLQEMVRNLRYLPMASEPRTEHRYSNLIFATLSHVIETVTGQWLGNALRVWLWEPLGMKDTHLSLDQALAAGPHVAQGYFWDKDQHQYKPLDRMPTEEVSGSGAVIMSAADMVKWLRFWLREQRPLSPEAHRNLRHPRIPVGAEDPAPFDTPIMYAQAWQTSSYRGHRFWRHHGAMDAFGALVTFFPDLNFGVSIMGNTAFTTNVVAEIVTWHLVDNKLGVASGERHNWTQRWKNTVEQMEQNVHNGLEKIYPNRPEKPIQASLPLSKYAGLYYHSGYKYLKVVTNDGANGKLLNARPESQLHAEQPDNNFRIKCDFVHVSGEKWIMYVDLMDAPTLTKHDFAAVEFRTGLDGEIESMGIEWRARSDVDGWIWYKKIRAEDETRKA</sequence>
<accession>A0A1S9RZ12</accession>
<dbReference type="InterPro" id="IPR021860">
    <property type="entry name" value="Peptidase_S12_Pab87-rel_C"/>
</dbReference>
<dbReference type="Pfam" id="PF11954">
    <property type="entry name" value="DUF3471"/>
    <property type="match status" value="1"/>
</dbReference>
<dbReference type="PANTHER" id="PTHR46825">
    <property type="entry name" value="D-ALANYL-D-ALANINE-CARBOXYPEPTIDASE/ENDOPEPTIDASE AMPH"/>
    <property type="match status" value="1"/>
</dbReference>
<dbReference type="InterPro" id="IPR050491">
    <property type="entry name" value="AmpC-like"/>
</dbReference>
<evidence type="ECO:0000313" key="5">
    <source>
        <dbReference type="Proteomes" id="UP000190744"/>
    </source>
</evidence>
<dbReference type="Pfam" id="PF00144">
    <property type="entry name" value="Beta-lactamase"/>
    <property type="match status" value="1"/>
</dbReference>
<feature type="domain" description="Peptidase S12 Pab87-related C-terminal" evidence="3">
    <location>
        <begin position="429"/>
        <end position="540"/>
    </location>
</feature>